<dbReference type="Pfam" id="PF00172">
    <property type="entry name" value="Zn_clus"/>
    <property type="match status" value="1"/>
</dbReference>
<evidence type="ECO:0000256" key="1">
    <source>
        <dbReference type="ARBA" id="ARBA00004123"/>
    </source>
</evidence>
<dbReference type="OrthoDB" id="6730379at2759"/>
<dbReference type="SMART" id="SM00066">
    <property type="entry name" value="GAL4"/>
    <property type="match status" value="1"/>
</dbReference>
<proteinExistence type="predicted"/>
<evidence type="ECO:0000259" key="3">
    <source>
        <dbReference type="PROSITE" id="PS50048"/>
    </source>
</evidence>
<dbReference type="InterPro" id="IPR036864">
    <property type="entry name" value="Zn2-C6_fun-type_DNA-bd_sf"/>
</dbReference>
<sequence length="495" mass="55560">MNSLSTLKASRSCGTCRDRRIRCDRKLPICDNCRLSTLRCKGYALRLSWPRNGDAKRAMTASCSWPSDRPDNIQAEVTRQGFFVNTQKWHVRAWSDAVASGNTRIFQERILQGSIPSSVCLSLVDREDSSLIHYYVQHAPSFLLNPLGSLSNLLLQIGLTDSSPSSVAVLNGLLAISALHAFGEGRAIRFKSRAISMTRISLDPDNPDSVIIGNLAASMLLYLYETLYMSTPVAWAAYLFGVKQILQFSKERGSLSKCYRVIFEWILYHETIIEFSQLYYGRETYKPLCRTRISGDFICKDEPRNGNEVEVTGCDPAVLRTIWKVFNIVVPNPRSPVLPASRKDLVELEGQLRRHVEEPATTSGTTSWMHAATKLHCVATLLWINRSAYSYNGSEASHQALVSKGLQILAELETCDLPWPLFVIACETRADEQRCGILGVIRRTQERSSTRHMDLVKGLIEIGWNYDDLDPAGLLSYDAKLCSIIHAGSWMPPFI</sequence>
<dbReference type="AlphaFoldDB" id="A0A9P9K0Z8"/>
<dbReference type="Proteomes" id="UP000720189">
    <property type="component" value="Unassembled WGS sequence"/>
</dbReference>
<accession>A0A9P9K0Z8</accession>
<dbReference type="SUPFAM" id="SSF57701">
    <property type="entry name" value="Zn2/Cys6 DNA-binding domain"/>
    <property type="match status" value="1"/>
</dbReference>
<dbReference type="InterPro" id="IPR021858">
    <property type="entry name" value="Fun_TF"/>
</dbReference>
<dbReference type="InterPro" id="IPR001138">
    <property type="entry name" value="Zn2Cys6_DnaBD"/>
</dbReference>
<comment type="caution">
    <text evidence="4">The sequence shown here is derived from an EMBL/GenBank/DDBJ whole genome shotgun (WGS) entry which is preliminary data.</text>
</comment>
<comment type="subcellular location">
    <subcellularLocation>
        <location evidence="1">Nucleus</location>
    </subcellularLocation>
</comment>
<dbReference type="PANTHER" id="PTHR37534:SF39">
    <property type="entry name" value="TRANSCRIPTION FACTOR DOMAIN-CONTAINING PROTEIN"/>
    <property type="match status" value="1"/>
</dbReference>
<dbReference type="Pfam" id="PF11951">
    <property type="entry name" value="Fungal_trans_2"/>
    <property type="match status" value="1"/>
</dbReference>
<gene>
    <name evidence="4" type="ORF">BKA55DRAFT_118267</name>
</gene>
<dbReference type="GO" id="GO:0005634">
    <property type="term" value="C:nucleus"/>
    <property type="evidence" value="ECO:0007669"/>
    <property type="project" value="UniProtKB-SubCell"/>
</dbReference>
<evidence type="ECO:0000256" key="2">
    <source>
        <dbReference type="ARBA" id="ARBA00023242"/>
    </source>
</evidence>
<dbReference type="GO" id="GO:0045944">
    <property type="term" value="P:positive regulation of transcription by RNA polymerase II"/>
    <property type="evidence" value="ECO:0007669"/>
    <property type="project" value="TreeGrafter"/>
</dbReference>
<dbReference type="PROSITE" id="PS50048">
    <property type="entry name" value="ZN2_CY6_FUNGAL_2"/>
    <property type="match status" value="1"/>
</dbReference>
<evidence type="ECO:0000313" key="5">
    <source>
        <dbReference type="Proteomes" id="UP000720189"/>
    </source>
</evidence>
<dbReference type="PROSITE" id="PS00463">
    <property type="entry name" value="ZN2_CY6_FUNGAL_1"/>
    <property type="match status" value="1"/>
</dbReference>
<keyword evidence="5" id="KW-1185">Reference proteome</keyword>
<name>A0A9P9K0Z8_FUSRE</name>
<feature type="domain" description="Zn(2)-C6 fungal-type" evidence="3">
    <location>
        <begin position="12"/>
        <end position="40"/>
    </location>
</feature>
<dbReference type="Gene3D" id="4.10.240.10">
    <property type="entry name" value="Zn(2)-C6 fungal-type DNA-binding domain"/>
    <property type="match status" value="1"/>
</dbReference>
<dbReference type="GO" id="GO:0000981">
    <property type="term" value="F:DNA-binding transcription factor activity, RNA polymerase II-specific"/>
    <property type="evidence" value="ECO:0007669"/>
    <property type="project" value="InterPro"/>
</dbReference>
<dbReference type="GO" id="GO:0000976">
    <property type="term" value="F:transcription cis-regulatory region binding"/>
    <property type="evidence" value="ECO:0007669"/>
    <property type="project" value="TreeGrafter"/>
</dbReference>
<organism evidence="4 5">
    <name type="scientific">Fusarium redolens</name>
    <dbReference type="NCBI Taxonomy" id="48865"/>
    <lineage>
        <taxon>Eukaryota</taxon>
        <taxon>Fungi</taxon>
        <taxon>Dikarya</taxon>
        <taxon>Ascomycota</taxon>
        <taxon>Pezizomycotina</taxon>
        <taxon>Sordariomycetes</taxon>
        <taxon>Hypocreomycetidae</taxon>
        <taxon>Hypocreales</taxon>
        <taxon>Nectriaceae</taxon>
        <taxon>Fusarium</taxon>
        <taxon>Fusarium redolens species complex</taxon>
    </lineage>
</organism>
<dbReference type="GO" id="GO:0008270">
    <property type="term" value="F:zinc ion binding"/>
    <property type="evidence" value="ECO:0007669"/>
    <property type="project" value="InterPro"/>
</dbReference>
<keyword evidence="2" id="KW-0539">Nucleus</keyword>
<dbReference type="EMBL" id="JAGMUX010000014">
    <property type="protein sequence ID" value="KAH7240251.1"/>
    <property type="molecule type" value="Genomic_DNA"/>
</dbReference>
<dbReference type="GeneID" id="70214719"/>
<dbReference type="RefSeq" id="XP_046046045.1">
    <property type="nucleotide sequence ID" value="XM_046184765.1"/>
</dbReference>
<dbReference type="PANTHER" id="PTHR37534">
    <property type="entry name" value="TRANSCRIPTIONAL ACTIVATOR PROTEIN UGA3"/>
    <property type="match status" value="1"/>
</dbReference>
<protein>
    <submittedName>
        <fullName evidence="4">Fungal-specific transcription factor domain-containing protein</fullName>
    </submittedName>
</protein>
<evidence type="ECO:0000313" key="4">
    <source>
        <dbReference type="EMBL" id="KAH7240251.1"/>
    </source>
</evidence>
<reference evidence="4" key="1">
    <citation type="journal article" date="2021" name="Nat. Commun.">
        <title>Genetic determinants of endophytism in the Arabidopsis root mycobiome.</title>
        <authorList>
            <person name="Mesny F."/>
            <person name="Miyauchi S."/>
            <person name="Thiergart T."/>
            <person name="Pickel B."/>
            <person name="Atanasova L."/>
            <person name="Karlsson M."/>
            <person name="Huettel B."/>
            <person name="Barry K.W."/>
            <person name="Haridas S."/>
            <person name="Chen C."/>
            <person name="Bauer D."/>
            <person name="Andreopoulos W."/>
            <person name="Pangilinan J."/>
            <person name="LaButti K."/>
            <person name="Riley R."/>
            <person name="Lipzen A."/>
            <person name="Clum A."/>
            <person name="Drula E."/>
            <person name="Henrissat B."/>
            <person name="Kohler A."/>
            <person name="Grigoriev I.V."/>
            <person name="Martin F.M."/>
            <person name="Hacquard S."/>
        </authorList>
    </citation>
    <scope>NUCLEOTIDE SEQUENCE</scope>
    <source>
        <strain evidence="4">MPI-CAGE-AT-0023</strain>
    </source>
</reference>